<dbReference type="PROSITE" id="PS51118">
    <property type="entry name" value="HTH_HXLR"/>
    <property type="match status" value="1"/>
</dbReference>
<evidence type="ECO:0000256" key="3">
    <source>
        <dbReference type="ARBA" id="ARBA00023163"/>
    </source>
</evidence>
<protein>
    <submittedName>
        <fullName evidence="5">Transcriptional regulator</fullName>
    </submittedName>
</protein>
<evidence type="ECO:0000256" key="2">
    <source>
        <dbReference type="ARBA" id="ARBA00023125"/>
    </source>
</evidence>
<dbReference type="SUPFAM" id="SSF46785">
    <property type="entry name" value="Winged helix' DNA-binding domain"/>
    <property type="match status" value="1"/>
</dbReference>
<name>A0A3D2X442_9FIRM</name>
<keyword evidence="1" id="KW-0805">Transcription regulation</keyword>
<evidence type="ECO:0000256" key="1">
    <source>
        <dbReference type="ARBA" id="ARBA00023015"/>
    </source>
</evidence>
<proteinExistence type="predicted"/>
<accession>A0A3D2X442</accession>
<dbReference type="InterPro" id="IPR036388">
    <property type="entry name" value="WH-like_DNA-bd_sf"/>
</dbReference>
<comment type="caution">
    <text evidence="5">The sequence shown here is derived from an EMBL/GenBank/DDBJ whole genome shotgun (WGS) entry which is preliminary data.</text>
</comment>
<dbReference type="PANTHER" id="PTHR33204:SF18">
    <property type="entry name" value="TRANSCRIPTIONAL REGULATORY PROTEIN"/>
    <property type="match status" value="1"/>
</dbReference>
<dbReference type="Gene3D" id="1.10.10.10">
    <property type="entry name" value="Winged helix-like DNA-binding domain superfamily/Winged helix DNA-binding domain"/>
    <property type="match status" value="1"/>
</dbReference>
<gene>
    <name evidence="5" type="ORF">DHW61_03150</name>
</gene>
<evidence type="ECO:0000313" key="6">
    <source>
        <dbReference type="Proteomes" id="UP000262969"/>
    </source>
</evidence>
<keyword evidence="2" id="KW-0238">DNA-binding</keyword>
<keyword evidence="3" id="KW-0804">Transcription</keyword>
<dbReference type="AlphaFoldDB" id="A0A3D2X442"/>
<dbReference type="Proteomes" id="UP000262969">
    <property type="component" value="Unassembled WGS sequence"/>
</dbReference>
<feature type="domain" description="HTH hxlR-type" evidence="4">
    <location>
        <begin position="11"/>
        <end position="110"/>
    </location>
</feature>
<evidence type="ECO:0000259" key="4">
    <source>
        <dbReference type="PROSITE" id="PS51118"/>
    </source>
</evidence>
<evidence type="ECO:0000313" key="5">
    <source>
        <dbReference type="EMBL" id="HCL01403.1"/>
    </source>
</evidence>
<dbReference type="Pfam" id="PF01638">
    <property type="entry name" value="HxlR"/>
    <property type="match status" value="1"/>
</dbReference>
<reference evidence="5 6" key="1">
    <citation type="journal article" date="2018" name="Nat. Biotechnol.">
        <title>A standardized bacterial taxonomy based on genome phylogeny substantially revises the tree of life.</title>
        <authorList>
            <person name="Parks D.H."/>
            <person name="Chuvochina M."/>
            <person name="Waite D.W."/>
            <person name="Rinke C."/>
            <person name="Skarshewski A."/>
            <person name="Chaumeil P.A."/>
            <person name="Hugenholtz P."/>
        </authorList>
    </citation>
    <scope>NUCLEOTIDE SEQUENCE [LARGE SCALE GENOMIC DNA]</scope>
    <source>
        <strain evidence="5">UBA11728</strain>
    </source>
</reference>
<dbReference type="EMBL" id="DPVV01000113">
    <property type="protein sequence ID" value="HCL01403.1"/>
    <property type="molecule type" value="Genomic_DNA"/>
</dbReference>
<dbReference type="GO" id="GO:0003677">
    <property type="term" value="F:DNA binding"/>
    <property type="evidence" value="ECO:0007669"/>
    <property type="project" value="UniProtKB-KW"/>
</dbReference>
<organism evidence="5 6">
    <name type="scientific">Lachnoclostridium phytofermentans</name>
    <dbReference type="NCBI Taxonomy" id="66219"/>
    <lineage>
        <taxon>Bacteria</taxon>
        <taxon>Bacillati</taxon>
        <taxon>Bacillota</taxon>
        <taxon>Clostridia</taxon>
        <taxon>Lachnospirales</taxon>
        <taxon>Lachnospiraceae</taxon>
    </lineage>
</organism>
<dbReference type="InterPro" id="IPR002577">
    <property type="entry name" value="HTH_HxlR"/>
</dbReference>
<sequence>MIHIKQETYDCPVEALANLLGKKWIATIICTIKYEKKRFGELEKELEGCTRKMLIQQLELLMKQEIVSNQKEINGNSIESYYYLSEKGLTLLPLVEEMIAWGSKNLKCDKSGRY</sequence>
<dbReference type="InterPro" id="IPR036390">
    <property type="entry name" value="WH_DNA-bd_sf"/>
</dbReference>
<dbReference type="PANTHER" id="PTHR33204">
    <property type="entry name" value="TRANSCRIPTIONAL REGULATOR, MARR FAMILY"/>
    <property type="match status" value="1"/>
</dbReference>